<dbReference type="AlphaFoldDB" id="A0A8J5V2P3"/>
<comment type="caution">
    <text evidence="1">The sequence shown here is derived from an EMBL/GenBank/DDBJ whole genome shotgun (WGS) entry which is preliminary data.</text>
</comment>
<sequence>MVAHVAVLLAVPAAATVLGGGGGGGFLQVFHYTFLMWPFNLGLPLARHLPRVCVAVRSAAAFFVGEVRMLLSGRRRVQLPMLAAHGRSSPRPGSWRAPDELVAHTMIALVGISY</sequence>
<dbReference type="OrthoDB" id="658672at2759"/>
<keyword evidence="2" id="KW-1185">Reference proteome</keyword>
<organism evidence="1 2">
    <name type="scientific">Zizania palustris</name>
    <name type="common">Northern wild rice</name>
    <dbReference type="NCBI Taxonomy" id="103762"/>
    <lineage>
        <taxon>Eukaryota</taxon>
        <taxon>Viridiplantae</taxon>
        <taxon>Streptophyta</taxon>
        <taxon>Embryophyta</taxon>
        <taxon>Tracheophyta</taxon>
        <taxon>Spermatophyta</taxon>
        <taxon>Magnoliopsida</taxon>
        <taxon>Liliopsida</taxon>
        <taxon>Poales</taxon>
        <taxon>Poaceae</taxon>
        <taxon>BOP clade</taxon>
        <taxon>Oryzoideae</taxon>
        <taxon>Oryzeae</taxon>
        <taxon>Zizaniinae</taxon>
        <taxon>Zizania</taxon>
    </lineage>
</organism>
<evidence type="ECO:0000313" key="1">
    <source>
        <dbReference type="EMBL" id="KAG8043741.1"/>
    </source>
</evidence>
<reference evidence="1" key="2">
    <citation type="submission" date="2021-02" db="EMBL/GenBank/DDBJ databases">
        <authorList>
            <person name="Kimball J.A."/>
            <person name="Haas M.W."/>
            <person name="Macchietto M."/>
            <person name="Kono T."/>
            <person name="Duquette J."/>
            <person name="Shao M."/>
        </authorList>
    </citation>
    <scope>NUCLEOTIDE SEQUENCE</scope>
    <source>
        <tissue evidence="1">Fresh leaf tissue</tissue>
    </source>
</reference>
<name>A0A8J5V2P3_ZIZPA</name>
<reference evidence="1" key="1">
    <citation type="journal article" date="2021" name="bioRxiv">
        <title>Whole Genome Assembly and Annotation of Northern Wild Rice, Zizania palustris L., Supports a Whole Genome Duplication in the Zizania Genus.</title>
        <authorList>
            <person name="Haas M."/>
            <person name="Kono T."/>
            <person name="Macchietto M."/>
            <person name="Millas R."/>
            <person name="McGilp L."/>
            <person name="Shao M."/>
            <person name="Duquette J."/>
            <person name="Hirsch C.N."/>
            <person name="Kimball J."/>
        </authorList>
    </citation>
    <scope>NUCLEOTIDE SEQUENCE</scope>
    <source>
        <tissue evidence="1">Fresh leaf tissue</tissue>
    </source>
</reference>
<proteinExistence type="predicted"/>
<protein>
    <submittedName>
        <fullName evidence="1">Uncharacterized protein</fullName>
    </submittedName>
</protein>
<accession>A0A8J5V2P3</accession>
<dbReference type="Proteomes" id="UP000729402">
    <property type="component" value="Unassembled WGS sequence"/>
</dbReference>
<dbReference type="EMBL" id="JAAALK010000953">
    <property type="protein sequence ID" value="KAG8043741.1"/>
    <property type="molecule type" value="Genomic_DNA"/>
</dbReference>
<gene>
    <name evidence="1" type="ORF">GUJ93_ZPchr0458g22497</name>
</gene>
<evidence type="ECO:0000313" key="2">
    <source>
        <dbReference type="Proteomes" id="UP000729402"/>
    </source>
</evidence>